<name>A0A382MJR3_9ZZZZ</name>
<sequence>MKDKIIIQDDRGNDVTIETKSFLKHIKQFHQTGV</sequence>
<dbReference type="EMBL" id="UINC01093242">
    <property type="protein sequence ID" value="SVC47511.1"/>
    <property type="molecule type" value="Genomic_DNA"/>
</dbReference>
<gene>
    <name evidence="1" type="ORF">METZ01_LOCUS300365</name>
</gene>
<feature type="non-terminal residue" evidence="1">
    <location>
        <position position="34"/>
    </location>
</feature>
<accession>A0A382MJR3</accession>
<protein>
    <submittedName>
        <fullName evidence="1">Uncharacterized protein</fullName>
    </submittedName>
</protein>
<dbReference type="AlphaFoldDB" id="A0A382MJR3"/>
<evidence type="ECO:0000313" key="1">
    <source>
        <dbReference type="EMBL" id="SVC47511.1"/>
    </source>
</evidence>
<reference evidence="1" key="1">
    <citation type="submission" date="2018-05" db="EMBL/GenBank/DDBJ databases">
        <authorList>
            <person name="Lanie J.A."/>
            <person name="Ng W.-L."/>
            <person name="Kazmierczak K.M."/>
            <person name="Andrzejewski T.M."/>
            <person name="Davidsen T.M."/>
            <person name="Wayne K.J."/>
            <person name="Tettelin H."/>
            <person name="Glass J.I."/>
            <person name="Rusch D."/>
            <person name="Podicherti R."/>
            <person name="Tsui H.-C.T."/>
            <person name="Winkler M.E."/>
        </authorList>
    </citation>
    <scope>NUCLEOTIDE SEQUENCE</scope>
</reference>
<organism evidence="1">
    <name type="scientific">marine metagenome</name>
    <dbReference type="NCBI Taxonomy" id="408172"/>
    <lineage>
        <taxon>unclassified sequences</taxon>
        <taxon>metagenomes</taxon>
        <taxon>ecological metagenomes</taxon>
    </lineage>
</organism>
<proteinExistence type="predicted"/>